<dbReference type="GO" id="GO:0004888">
    <property type="term" value="F:transmembrane signaling receptor activity"/>
    <property type="evidence" value="ECO:0007669"/>
    <property type="project" value="InterPro"/>
</dbReference>
<evidence type="ECO:0000313" key="13">
    <source>
        <dbReference type="EMBL" id="SFI30869.1"/>
    </source>
</evidence>
<dbReference type="PROSITE" id="PS50111">
    <property type="entry name" value="CHEMOTAXIS_TRANSDUC_2"/>
    <property type="match status" value="1"/>
</dbReference>
<dbReference type="FunFam" id="1.10.287.950:FF:000001">
    <property type="entry name" value="Methyl-accepting chemotaxis sensory transducer"/>
    <property type="match status" value="1"/>
</dbReference>
<evidence type="ECO:0000259" key="12">
    <source>
        <dbReference type="PROSITE" id="PS50885"/>
    </source>
</evidence>
<dbReference type="STRING" id="425504.SAMN05216206_1827"/>
<feature type="domain" description="HAMP" evidence="12">
    <location>
        <begin position="213"/>
        <end position="267"/>
    </location>
</feature>
<evidence type="ECO:0000259" key="11">
    <source>
        <dbReference type="PROSITE" id="PS50111"/>
    </source>
</evidence>
<reference evidence="14" key="1">
    <citation type="submission" date="2016-10" db="EMBL/GenBank/DDBJ databases">
        <authorList>
            <person name="Varghese N."/>
            <person name="Submissions S."/>
        </authorList>
    </citation>
    <scope>NUCLEOTIDE SEQUENCE [LARGE SCALE GENOMIC DNA]</scope>
    <source>
        <strain evidence="14">LMG 24016</strain>
    </source>
</reference>
<dbReference type="PROSITE" id="PS50885">
    <property type="entry name" value="HAMP"/>
    <property type="match status" value="1"/>
</dbReference>
<dbReference type="SMART" id="SM00283">
    <property type="entry name" value="MA"/>
    <property type="match status" value="1"/>
</dbReference>
<dbReference type="Proteomes" id="UP000243606">
    <property type="component" value="Unassembled WGS sequence"/>
</dbReference>
<feature type="domain" description="Methyl-accepting transducer" evidence="11">
    <location>
        <begin position="272"/>
        <end position="508"/>
    </location>
</feature>
<evidence type="ECO:0000256" key="9">
    <source>
        <dbReference type="PROSITE-ProRule" id="PRU00284"/>
    </source>
</evidence>
<dbReference type="Gene3D" id="1.10.287.950">
    <property type="entry name" value="Methyl-accepting chemotaxis protein"/>
    <property type="match status" value="1"/>
</dbReference>
<evidence type="ECO:0000256" key="10">
    <source>
        <dbReference type="SAM" id="Phobius"/>
    </source>
</evidence>
<organism evidence="13 14">
    <name type="scientific">Pseudomonas guineae</name>
    <dbReference type="NCBI Taxonomy" id="425504"/>
    <lineage>
        <taxon>Bacteria</taxon>
        <taxon>Pseudomonadati</taxon>
        <taxon>Pseudomonadota</taxon>
        <taxon>Gammaproteobacteria</taxon>
        <taxon>Pseudomonadales</taxon>
        <taxon>Pseudomonadaceae</taxon>
        <taxon>Pseudomonas</taxon>
    </lineage>
</organism>
<feature type="transmembrane region" description="Helical" evidence="10">
    <location>
        <begin position="195"/>
        <end position="215"/>
    </location>
</feature>
<keyword evidence="5 10" id="KW-1133">Transmembrane helix</keyword>
<dbReference type="Pfam" id="PF00015">
    <property type="entry name" value="MCPsignal"/>
    <property type="match status" value="1"/>
</dbReference>
<accession>A0A1I3H5F6</accession>
<dbReference type="SUPFAM" id="SSF58104">
    <property type="entry name" value="Methyl-accepting chemotaxis protein (MCP) signaling domain"/>
    <property type="match status" value="1"/>
</dbReference>
<evidence type="ECO:0000256" key="3">
    <source>
        <dbReference type="ARBA" id="ARBA00022481"/>
    </source>
</evidence>
<dbReference type="EMBL" id="FOQL01000002">
    <property type="protein sequence ID" value="SFI30869.1"/>
    <property type="molecule type" value="Genomic_DNA"/>
</dbReference>
<keyword evidence="14" id="KW-1185">Reference proteome</keyword>
<evidence type="ECO:0000256" key="4">
    <source>
        <dbReference type="ARBA" id="ARBA00022692"/>
    </source>
</evidence>
<evidence type="ECO:0000313" key="14">
    <source>
        <dbReference type="Proteomes" id="UP000243606"/>
    </source>
</evidence>
<sequence length="544" mass="58097">MLRVFADLGFRWKIALPILLLAVLLVSMGVLGMRGITQVADSSTKLTNRFLPGISLLLNADRDLYQAFVAERSLLDEGVGENADALTATHAENLQQAYDRVHKFAGMQPSSEAMILVTQFDAGFERWKTTSQKVLQLAINDPQAASVLSFGSSEEQFEAMRTAIDKLGEMDDVAANAEGLAAIALGETLSWQQGVIIAIGLVVCLVLVVGFPILITGPLHNLLNRIEQVADGDGDLRVRLDVLSNDELGKLSHAFNRFLDKLQPLIKEVGRVTGEVESAAQNLAGMAAANDRLISSEHAAVDQVSTAATQMSSAVHEVARNAQNAADAARGAEAQSREGARVVGATINSIRQLAQEVESASVTIQTLEQEATNIGAVLAVIRGIAEQTNLLALNAAIEAARAGEQGRGFAVVADEVRALAARTQESTKDIQMMIERLQVGVQNAVKATHSGSTRARQSVEQAAGVDQALTDTSDSVKRINDMTAQIATACEEQSSVTEEIARNISDIRDLSDEAAKTSEQSAKASQRLSELSHGLTKLVGRFRV</sequence>
<dbReference type="GO" id="GO:0007165">
    <property type="term" value="P:signal transduction"/>
    <property type="evidence" value="ECO:0007669"/>
    <property type="project" value="UniProtKB-KW"/>
</dbReference>
<dbReference type="Pfam" id="PF00672">
    <property type="entry name" value="HAMP"/>
    <property type="match status" value="1"/>
</dbReference>
<dbReference type="InterPro" id="IPR004090">
    <property type="entry name" value="Chemotax_Me-accpt_rcpt"/>
</dbReference>
<dbReference type="InterPro" id="IPR004089">
    <property type="entry name" value="MCPsignal_dom"/>
</dbReference>
<evidence type="ECO:0000256" key="8">
    <source>
        <dbReference type="ARBA" id="ARBA00029447"/>
    </source>
</evidence>
<evidence type="ECO:0000256" key="7">
    <source>
        <dbReference type="ARBA" id="ARBA00023224"/>
    </source>
</evidence>
<evidence type="ECO:0000256" key="5">
    <source>
        <dbReference type="ARBA" id="ARBA00022989"/>
    </source>
</evidence>
<keyword evidence="3" id="KW-0488">Methylation</keyword>
<comment type="subcellular location">
    <subcellularLocation>
        <location evidence="1">Cell membrane</location>
        <topology evidence="1">Multi-pass membrane protein</topology>
    </subcellularLocation>
</comment>
<dbReference type="PRINTS" id="PR00260">
    <property type="entry name" value="CHEMTRNSDUCR"/>
</dbReference>
<dbReference type="CDD" id="cd11386">
    <property type="entry name" value="MCP_signal"/>
    <property type="match status" value="1"/>
</dbReference>
<name>A0A1I3H5F6_9PSED</name>
<evidence type="ECO:0000256" key="2">
    <source>
        <dbReference type="ARBA" id="ARBA00022475"/>
    </source>
</evidence>
<evidence type="ECO:0000256" key="6">
    <source>
        <dbReference type="ARBA" id="ARBA00023136"/>
    </source>
</evidence>
<protein>
    <submittedName>
        <fullName evidence="13">Methyl-accepting chemotaxis protein</fullName>
    </submittedName>
</protein>
<dbReference type="GO" id="GO:0005886">
    <property type="term" value="C:plasma membrane"/>
    <property type="evidence" value="ECO:0007669"/>
    <property type="project" value="UniProtKB-SubCell"/>
</dbReference>
<dbReference type="CDD" id="cd06225">
    <property type="entry name" value="HAMP"/>
    <property type="match status" value="1"/>
</dbReference>
<evidence type="ECO:0000256" key="1">
    <source>
        <dbReference type="ARBA" id="ARBA00004651"/>
    </source>
</evidence>
<dbReference type="InterPro" id="IPR003660">
    <property type="entry name" value="HAMP_dom"/>
</dbReference>
<keyword evidence="7 9" id="KW-0807">Transducer</keyword>
<keyword evidence="4 10" id="KW-0812">Transmembrane</keyword>
<gene>
    <name evidence="13" type="ORF">SAMN05216206_1827</name>
</gene>
<comment type="similarity">
    <text evidence="8">Belongs to the methyl-accepting chemotaxis (MCP) protein family.</text>
</comment>
<keyword evidence="6 10" id="KW-0472">Membrane</keyword>
<dbReference type="InterPro" id="IPR024478">
    <property type="entry name" value="HlyB_4HB_MCP"/>
</dbReference>
<dbReference type="AlphaFoldDB" id="A0A1I3H5F6"/>
<dbReference type="GO" id="GO:0006935">
    <property type="term" value="P:chemotaxis"/>
    <property type="evidence" value="ECO:0007669"/>
    <property type="project" value="InterPro"/>
</dbReference>
<dbReference type="SMART" id="SM00304">
    <property type="entry name" value="HAMP"/>
    <property type="match status" value="1"/>
</dbReference>
<dbReference type="PANTHER" id="PTHR32089">
    <property type="entry name" value="METHYL-ACCEPTING CHEMOTAXIS PROTEIN MCPB"/>
    <property type="match status" value="1"/>
</dbReference>
<proteinExistence type="inferred from homology"/>
<dbReference type="Pfam" id="PF12729">
    <property type="entry name" value="4HB_MCP_1"/>
    <property type="match status" value="1"/>
</dbReference>
<dbReference type="OrthoDB" id="2489132at2"/>
<keyword evidence="2" id="KW-1003">Cell membrane</keyword>
<dbReference type="PANTHER" id="PTHR32089:SF119">
    <property type="entry name" value="METHYL-ACCEPTING CHEMOTAXIS PROTEIN CTPL"/>
    <property type="match status" value="1"/>
</dbReference>